<dbReference type="Pfam" id="PF03432">
    <property type="entry name" value="Relaxase"/>
    <property type="match status" value="1"/>
</dbReference>
<evidence type="ECO:0000313" key="3">
    <source>
        <dbReference type="Proteomes" id="UP000274483"/>
    </source>
</evidence>
<dbReference type="RefSeq" id="WP_124757473.1">
    <property type="nucleotide sequence ID" value="NZ_CBCRWA010000002.1"/>
</dbReference>
<dbReference type="Proteomes" id="UP000274483">
    <property type="component" value="Chromosome"/>
</dbReference>
<sequence>MNNSATTRAVSKIALEYNANDKGMAQAAALNYLLSNQPADQFLEMNAVANRNPKVTKWALTGYISPPEEAGKSLSDLELTEIALDALRKIGVTAKNQFRLDIHNSTKQKHIHFIVNRINISGKCTVKAHDIGRRFGEAVRQVCKERSILTDVEIGIAKRAAMLKNLTEVIKHTKNFDDLISEMKKKGYVVQLSKNEKVGISGMRIILETDINHETERQYKAGYKLSEISNLLKIAEIKNIFEIKNVIFEEFNTARNWKELKENLFQMGFYIKLHYKEDFKPNQKNEIQDIIVTMVGLSSTADQKSGLFIKKHKSFSLSEIDSTCSDLLKQTNENLSNTFAESAAEESIADIAGELIGDFLKPNYVAPEDEWWKKKRKGRR</sequence>
<organism evidence="2 3">
    <name type="scientific">Kaistella daneshvariae</name>
    <dbReference type="NCBI Taxonomy" id="2487074"/>
    <lineage>
        <taxon>Bacteria</taxon>
        <taxon>Pseudomonadati</taxon>
        <taxon>Bacteroidota</taxon>
        <taxon>Flavobacteriia</taxon>
        <taxon>Flavobacteriales</taxon>
        <taxon>Weeksellaceae</taxon>
        <taxon>Chryseobacterium group</taxon>
        <taxon>Kaistella</taxon>
    </lineage>
</organism>
<dbReference type="InterPro" id="IPR005094">
    <property type="entry name" value="Endonuclease_MobA/VirD2"/>
</dbReference>
<dbReference type="EMBL" id="CP034158">
    <property type="protein sequence ID" value="AZI66924.1"/>
    <property type="molecule type" value="Genomic_DNA"/>
</dbReference>
<keyword evidence="3" id="KW-1185">Reference proteome</keyword>
<evidence type="ECO:0000259" key="1">
    <source>
        <dbReference type="Pfam" id="PF03432"/>
    </source>
</evidence>
<gene>
    <name evidence="2" type="ORF">EIB71_04220</name>
</gene>
<protein>
    <recommendedName>
        <fullName evidence="1">MobA/VirD2-like nuclease domain-containing protein</fullName>
    </recommendedName>
</protein>
<name>A0ABM7C7G9_9FLAO</name>
<accession>A0ABM7C7G9</accession>
<reference evidence="2 3" key="1">
    <citation type="submission" date="2018-11" db="EMBL/GenBank/DDBJ databases">
        <title>Proposal to divide the Flavobacteriaceae and reorganize its genera based on Amino Acid Identity values calculated from whole genome sequences.</title>
        <authorList>
            <person name="Nicholson A.C."/>
            <person name="Gulvik C.A."/>
            <person name="Whitney A.M."/>
            <person name="Humrighouse B.W."/>
            <person name="Bell M."/>
            <person name="Holmes B."/>
            <person name="Steigerwalt A.G."/>
            <person name="Villarma A."/>
            <person name="Sheth M."/>
            <person name="Batra D."/>
            <person name="Pryor J."/>
            <person name="Bernardet J.-F."/>
            <person name="Hugo C."/>
            <person name="Kampfer P."/>
            <person name="Newman J.D."/>
            <person name="McQuiston J.R."/>
        </authorList>
    </citation>
    <scope>NUCLEOTIDE SEQUENCE [LARGE SCALE GENOMIC DNA]</scope>
    <source>
        <strain evidence="2 3">H3001</strain>
    </source>
</reference>
<proteinExistence type="predicted"/>
<evidence type="ECO:0000313" key="2">
    <source>
        <dbReference type="EMBL" id="AZI66924.1"/>
    </source>
</evidence>
<feature type="domain" description="MobA/VirD2-like nuclease" evidence="1">
    <location>
        <begin position="17"/>
        <end position="146"/>
    </location>
</feature>